<organism evidence="5 6">
    <name type="scientific">Neolamprologus brichardi</name>
    <name type="common">Fairy cichlid</name>
    <name type="synonym">Lamprologus brichardi</name>
    <dbReference type="NCBI Taxonomy" id="32507"/>
    <lineage>
        <taxon>Eukaryota</taxon>
        <taxon>Metazoa</taxon>
        <taxon>Chordata</taxon>
        <taxon>Craniata</taxon>
        <taxon>Vertebrata</taxon>
        <taxon>Euteleostomi</taxon>
        <taxon>Actinopterygii</taxon>
        <taxon>Neopterygii</taxon>
        <taxon>Teleostei</taxon>
        <taxon>Neoteleostei</taxon>
        <taxon>Acanthomorphata</taxon>
        <taxon>Ovalentaria</taxon>
        <taxon>Cichlomorphae</taxon>
        <taxon>Cichliformes</taxon>
        <taxon>Cichlidae</taxon>
        <taxon>African cichlids</taxon>
        <taxon>Pseudocrenilabrinae</taxon>
        <taxon>Lamprologini</taxon>
        <taxon>Neolamprologus</taxon>
    </lineage>
</organism>
<dbReference type="SMART" id="SM00110">
    <property type="entry name" value="C1Q"/>
    <property type="match status" value="1"/>
</dbReference>
<keyword evidence="2" id="KW-0964">Secreted</keyword>
<comment type="subcellular location">
    <subcellularLocation>
        <location evidence="1">Secreted</location>
    </subcellularLocation>
</comment>
<keyword evidence="3" id="KW-0732">Signal</keyword>
<evidence type="ECO:0000256" key="1">
    <source>
        <dbReference type="ARBA" id="ARBA00004613"/>
    </source>
</evidence>
<dbReference type="PRINTS" id="PR00007">
    <property type="entry name" value="COMPLEMNTC1Q"/>
</dbReference>
<dbReference type="GeneTree" id="ENSGT00950000183116"/>
<dbReference type="OMA" id="MIDISCY"/>
<dbReference type="Ensembl" id="ENSNBRT00000004928.1">
    <property type="protein sequence ID" value="ENSNBRP00000004783.1"/>
    <property type="gene ID" value="ENSNBRG00000003801.1"/>
</dbReference>
<dbReference type="InterPro" id="IPR050822">
    <property type="entry name" value="Cerebellin_Synaptic_Org"/>
</dbReference>
<evidence type="ECO:0000313" key="5">
    <source>
        <dbReference type="Ensembl" id="ENSNBRP00000004783.1"/>
    </source>
</evidence>
<name>A0A3Q4GDY0_NEOBR</name>
<feature type="domain" description="C1q" evidence="4">
    <location>
        <begin position="85"/>
        <end position="225"/>
    </location>
</feature>
<dbReference type="AlphaFoldDB" id="A0A3Q4GDY0"/>
<dbReference type="GO" id="GO:0005576">
    <property type="term" value="C:extracellular region"/>
    <property type="evidence" value="ECO:0007669"/>
    <property type="project" value="UniProtKB-SubCell"/>
</dbReference>
<dbReference type="InterPro" id="IPR001073">
    <property type="entry name" value="C1q_dom"/>
</dbReference>
<reference evidence="5" key="1">
    <citation type="submission" date="2025-08" db="UniProtKB">
        <authorList>
            <consortium name="Ensembl"/>
        </authorList>
    </citation>
    <scope>IDENTIFICATION</scope>
</reference>
<evidence type="ECO:0000313" key="6">
    <source>
        <dbReference type="Proteomes" id="UP000261580"/>
    </source>
</evidence>
<proteinExistence type="predicted"/>
<dbReference type="STRING" id="32507.ENSNBRP00000004783"/>
<evidence type="ECO:0000256" key="2">
    <source>
        <dbReference type="ARBA" id="ARBA00022525"/>
    </source>
</evidence>
<dbReference type="InterPro" id="IPR008983">
    <property type="entry name" value="Tumour_necrosis_fac-like_dom"/>
</dbReference>
<reference evidence="5" key="2">
    <citation type="submission" date="2025-09" db="UniProtKB">
        <authorList>
            <consortium name="Ensembl"/>
        </authorList>
    </citation>
    <scope>IDENTIFICATION</scope>
</reference>
<dbReference type="SUPFAM" id="SSF49842">
    <property type="entry name" value="TNF-like"/>
    <property type="match status" value="1"/>
</dbReference>
<protein>
    <recommendedName>
        <fullName evidence="4">C1q domain-containing protein</fullName>
    </recommendedName>
</protein>
<dbReference type="Pfam" id="PF00386">
    <property type="entry name" value="C1q"/>
    <property type="match status" value="1"/>
</dbReference>
<dbReference type="Gene3D" id="2.60.120.40">
    <property type="match status" value="1"/>
</dbReference>
<accession>A0A3Q4GDY0</accession>
<evidence type="ECO:0000256" key="3">
    <source>
        <dbReference type="ARBA" id="ARBA00022729"/>
    </source>
</evidence>
<dbReference type="Proteomes" id="UP000261580">
    <property type="component" value="Unassembled WGS sequence"/>
</dbReference>
<evidence type="ECO:0000259" key="4">
    <source>
        <dbReference type="PROSITE" id="PS50871"/>
    </source>
</evidence>
<sequence>MIDISCYNAFVLFTTVEPDWNRAKHYRWRLFIEQIGRALTTPTMMKRSHLPRTPFAASLVLQAQGQVQEEEEPSKKWKQCASCKQCPAQVAFSASLVNTSLEWRFQGPHDTDTRFVFEKVTTNNGNGYNANTGIFSAPIKGLYYIRFTGLTGNSKSMHAALMKNGENMFAVQDTVGPHSSTSNDMTLVLEQDDRLWITLLKNSSIFDQGRLSTFTGFLVFHMSGA</sequence>
<dbReference type="Bgee" id="ENSNBRG00000003801">
    <property type="expression patterns" value="Expressed in camera-type eye"/>
</dbReference>
<dbReference type="PANTHER" id="PTHR22923:SF102">
    <property type="entry name" value="CEREBELLIN 13-RELATED"/>
    <property type="match status" value="1"/>
</dbReference>
<keyword evidence="6" id="KW-1185">Reference proteome</keyword>
<dbReference type="PANTHER" id="PTHR22923">
    <property type="entry name" value="CEREBELLIN-RELATED"/>
    <property type="match status" value="1"/>
</dbReference>
<dbReference type="PROSITE" id="PS50871">
    <property type="entry name" value="C1Q"/>
    <property type="match status" value="1"/>
</dbReference>